<dbReference type="Pfam" id="PF06114">
    <property type="entry name" value="Peptidase_M78"/>
    <property type="match status" value="1"/>
</dbReference>
<dbReference type="InterPro" id="IPR052345">
    <property type="entry name" value="Rad_response_metalloprotease"/>
</dbReference>
<accession>A0A7W9ALF1</accession>
<feature type="domain" description="IrrE N-terminal-like" evidence="1">
    <location>
        <begin position="31"/>
        <end position="152"/>
    </location>
</feature>
<name>A0A7W9ALF1_9SPHN</name>
<dbReference type="AlphaFoldDB" id="A0A7W9ALF1"/>
<evidence type="ECO:0000259" key="1">
    <source>
        <dbReference type="Pfam" id="PF06114"/>
    </source>
</evidence>
<reference evidence="2 3" key="1">
    <citation type="submission" date="2020-08" db="EMBL/GenBank/DDBJ databases">
        <title>Genomic Encyclopedia of Type Strains, Phase IV (KMG-IV): sequencing the most valuable type-strain genomes for metagenomic binning, comparative biology and taxonomic classification.</title>
        <authorList>
            <person name="Goeker M."/>
        </authorList>
    </citation>
    <scope>NUCLEOTIDE SEQUENCE [LARGE SCALE GENOMIC DNA]</scope>
    <source>
        <strain evidence="2 3">DSM 25079</strain>
    </source>
</reference>
<protein>
    <submittedName>
        <fullName evidence="2">Zn-dependent peptidase ImmA (M78 family)</fullName>
    </submittedName>
</protein>
<dbReference type="Proteomes" id="UP000549617">
    <property type="component" value="Unassembled WGS sequence"/>
</dbReference>
<sequence length="277" mass="30328">MMLNAIDAASKVRDAIDVDQFVPVDPYEAARSLGVRVTFLSASMEGFYYNGNPPYILLSNQRPLPRLAFTCAHELGHHWFGHGSSLDELQAGDRPHNEKPEEILANAFAAFFLMPSTGIRGAFSRRGITPQSATPLEVYTVACEYGVGYDTLISHLAYSLREIDEHQRKRLDRSSPQRIRWDLLAKDYPALVRLDAMSMGEAYDIEIGGAITLPPGCTAAGAAIAHVGSTTDHELFVGARRGVARIAGMIGDCEIRVQPANYIGLAAHRSLEDPDDD</sequence>
<evidence type="ECO:0000313" key="3">
    <source>
        <dbReference type="Proteomes" id="UP000549617"/>
    </source>
</evidence>
<keyword evidence="3" id="KW-1185">Reference proteome</keyword>
<comment type="caution">
    <text evidence="2">The sequence shown here is derived from an EMBL/GenBank/DDBJ whole genome shotgun (WGS) entry which is preliminary data.</text>
</comment>
<evidence type="ECO:0000313" key="2">
    <source>
        <dbReference type="EMBL" id="MBB5687833.1"/>
    </source>
</evidence>
<organism evidence="2 3">
    <name type="scientific">Sphingobium boeckii</name>
    <dbReference type="NCBI Taxonomy" id="1082345"/>
    <lineage>
        <taxon>Bacteria</taxon>
        <taxon>Pseudomonadati</taxon>
        <taxon>Pseudomonadota</taxon>
        <taxon>Alphaproteobacteria</taxon>
        <taxon>Sphingomonadales</taxon>
        <taxon>Sphingomonadaceae</taxon>
        <taxon>Sphingobium</taxon>
    </lineage>
</organism>
<gene>
    <name evidence="2" type="ORF">FHS49_003880</name>
</gene>
<dbReference type="Gene3D" id="1.10.10.2910">
    <property type="match status" value="1"/>
</dbReference>
<dbReference type="PANTHER" id="PTHR43236">
    <property type="entry name" value="ANTITOXIN HIGA1"/>
    <property type="match status" value="1"/>
</dbReference>
<proteinExistence type="predicted"/>
<dbReference type="InterPro" id="IPR010359">
    <property type="entry name" value="IrrE_HExxH"/>
</dbReference>
<dbReference type="PANTHER" id="PTHR43236:SF1">
    <property type="entry name" value="BLL7220 PROTEIN"/>
    <property type="match status" value="1"/>
</dbReference>
<dbReference type="EMBL" id="JACIJC010000010">
    <property type="protein sequence ID" value="MBB5687833.1"/>
    <property type="molecule type" value="Genomic_DNA"/>
</dbReference>